<reference evidence="2" key="1">
    <citation type="journal article" date="2023" name="IMA Fungus">
        <title>Comparative genomic study of the Penicillium genus elucidates a diverse pangenome and 15 lateral gene transfer events.</title>
        <authorList>
            <person name="Petersen C."/>
            <person name="Sorensen T."/>
            <person name="Nielsen M.R."/>
            <person name="Sondergaard T.E."/>
            <person name="Sorensen J.L."/>
            <person name="Fitzpatrick D.A."/>
            <person name="Frisvad J.C."/>
            <person name="Nielsen K.L."/>
        </authorList>
    </citation>
    <scope>NUCLEOTIDE SEQUENCE</scope>
    <source>
        <strain evidence="2">IBT 17514</strain>
    </source>
</reference>
<feature type="region of interest" description="Disordered" evidence="1">
    <location>
        <begin position="544"/>
        <end position="569"/>
    </location>
</feature>
<dbReference type="Proteomes" id="UP001215712">
    <property type="component" value="Unassembled WGS sequence"/>
</dbReference>
<name>A0AAD6HMK4_9EURO</name>
<keyword evidence="3" id="KW-1185">Reference proteome</keyword>
<evidence type="ECO:0000256" key="1">
    <source>
        <dbReference type="SAM" id="MobiDB-lite"/>
    </source>
</evidence>
<feature type="region of interest" description="Disordered" evidence="1">
    <location>
        <begin position="582"/>
        <end position="641"/>
    </location>
</feature>
<comment type="caution">
    <text evidence="2">The sequence shown here is derived from an EMBL/GenBank/DDBJ whole genome shotgun (WGS) entry which is preliminary data.</text>
</comment>
<dbReference type="GO" id="GO:0009116">
    <property type="term" value="P:nucleoside metabolic process"/>
    <property type="evidence" value="ECO:0007669"/>
    <property type="project" value="InterPro"/>
</dbReference>
<sequence length="641" mass="71305">MLPSHGDFTVGWVTGIRKEYTAARQVLDEEFESTNFVLPRGDRNTYTYGRVAKHYVLITCLQNAQYGIDSASDAAHDMRSSFPMIRVLLIVGIAGGIPSPRHDIRLGDVVVGTEIVRYEIGDATEELKHTSHIEPPGRALFTGTQGLAVQLDEGLDLHELLEKTFVKTQKIKDDYQRPRNRLDRLLKADYEHASSCECLSSGAIDENTLVARTDRPEYDRITVHTGRIGSTNITLNDAGKRDKVGKELGILCSKQEPSSSTNKFACLHIRGICDYSDSHKNEIWNGFAAAAASVYAKKLLQTIAAEEVWRMNISIDTKNLQQFTEHLVYEVNQATNISARLAELKTKLTTTDRALRGVKTGFELLVQLAQEAMSGGQRQSTDAQLMRGHWEKIAASQADLKQALYNLSVHIKTVQKTAVSKESRLECDRLNIRLQMSSAALQDLNTMIRPMLYSATTNGHDHDDTTGSDVISIAGSESTRKTSNLSNIGGKFSDLGTKAFTKPERHSSKQSISDFNPPKDRNDLLLSPDLLGHKRGNRWSNVFRNQDKHRQNSGSFIEPPASENDKLKGLGMGWRHSIQLMRGNMSRSDVSSLPEKRSSERGSERTLVVEKPSAAITRKEIMARPDSPQELPVSLSIPHQS</sequence>
<evidence type="ECO:0008006" key="4">
    <source>
        <dbReference type="Google" id="ProtNLM"/>
    </source>
</evidence>
<feature type="region of interest" description="Disordered" evidence="1">
    <location>
        <begin position="496"/>
        <end position="530"/>
    </location>
</feature>
<feature type="compositionally biased region" description="Basic and acidic residues" evidence="1">
    <location>
        <begin position="594"/>
        <end position="608"/>
    </location>
</feature>
<evidence type="ECO:0000313" key="2">
    <source>
        <dbReference type="EMBL" id="KAJ5727433.1"/>
    </source>
</evidence>
<dbReference type="EMBL" id="JAQJAN010000006">
    <property type="protein sequence ID" value="KAJ5727433.1"/>
    <property type="molecule type" value="Genomic_DNA"/>
</dbReference>
<proteinExistence type="predicted"/>
<dbReference type="Gene3D" id="3.40.50.1580">
    <property type="entry name" value="Nucleoside phosphorylase domain"/>
    <property type="match status" value="1"/>
</dbReference>
<gene>
    <name evidence="2" type="ORF">N7493_005253</name>
</gene>
<accession>A0AAD6HMK4</accession>
<dbReference type="PANTHER" id="PTHR46082">
    <property type="entry name" value="ATP/GTP-BINDING PROTEIN-RELATED"/>
    <property type="match status" value="1"/>
</dbReference>
<dbReference type="InterPro" id="IPR035994">
    <property type="entry name" value="Nucleoside_phosphorylase_sf"/>
</dbReference>
<organism evidence="2 3">
    <name type="scientific">Penicillium malachiteum</name>
    <dbReference type="NCBI Taxonomy" id="1324776"/>
    <lineage>
        <taxon>Eukaryota</taxon>
        <taxon>Fungi</taxon>
        <taxon>Dikarya</taxon>
        <taxon>Ascomycota</taxon>
        <taxon>Pezizomycotina</taxon>
        <taxon>Eurotiomycetes</taxon>
        <taxon>Eurotiomycetidae</taxon>
        <taxon>Eurotiales</taxon>
        <taxon>Aspergillaceae</taxon>
        <taxon>Penicillium</taxon>
    </lineage>
</organism>
<protein>
    <recommendedName>
        <fullName evidence="4">Nucleoside phosphorylase domain-containing protein</fullName>
    </recommendedName>
</protein>
<reference evidence="2" key="2">
    <citation type="submission" date="2023-01" db="EMBL/GenBank/DDBJ databases">
        <authorList>
            <person name="Petersen C."/>
        </authorList>
    </citation>
    <scope>NUCLEOTIDE SEQUENCE</scope>
    <source>
        <strain evidence="2">IBT 17514</strain>
    </source>
</reference>
<dbReference type="SUPFAM" id="SSF53167">
    <property type="entry name" value="Purine and uridine phosphorylases"/>
    <property type="match status" value="1"/>
</dbReference>
<dbReference type="GO" id="GO:0003824">
    <property type="term" value="F:catalytic activity"/>
    <property type="evidence" value="ECO:0007669"/>
    <property type="project" value="InterPro"/>
</dbReference>
<dbReference type="AlphaFoldDB" id="A0AAD6HMK4"/>
<dbReference type="PANTHER" id="PTHR46082:SF6">
    <property type="entry name" value="AAA+ ATPASE DOMAIN-CONTAINING PROTEIN-RELATED"/>
    <property type="match status" value="1"/>
</dbReference>
<evidence type="ECO:0000313" key="3">
    <source>
        <dbReference type="Proteomes" id="UP001215712"/>
    </source>
</evidence>
<dbReference type="InterPro" id="IPR053137">
    <property type="entry name" value="NLR-like"/>
</dbReference>